<dbReference type="InterPro" id="IPR057326">
    <property type="entry name" value="KR_dom"/>
</dbReference>
<dbReference type="InterPro" id="IPR057313">
    <property type="entry name" value="Maqu_2507-like"/>
</dbReference>
<dbReference type="GO" id="GO:0016020">
    <property type="term" value="C:membrane"/>
    <property type="evidence" value="ECO:0007669"/>
    <property type="project" value="TreeGrafter"/>
</dbReference>
<dbReference type="PANTHER" id="PTHR44196">
    <property type="entry name" value="DEHYDROGENASE/REDUCTASE SDR FAMILY MEMBER 7B"/>
    <property type="match status" value="1"/>
</dbReference>
<protein>
    <submittedName>
        <fullName evidence="4">Short chain dehydrogenase</fullName>
    </submittedName>
</protein>
<organism evidence="4 5">
    <name type="scientific">Hoyosella subflava (strain DSM 45089 / JCM 17490 / NBRC 109087 / DQS3-9A1)</name>
    <name type="common">Amycolicicoccus subflavus</name>
    <dbReference type="NCBI Taxonomy" id="443218"/>
    <lineage>
        <taxon>Bacteria</taxon>
        <taxon>Bacillati</taxon>
        <taxon>Actinomycetota</taxon>
        <taxon>Actinomycetes</taxon>
        <taxon>Mycobacteriales</taxon>
        <taxon>Hoyosellaceae</taxon>
        <taxon>Hoyosella</taxon>
    </lineage>
</organism>
<comment type="similarity">
    <text evidence="1">Belongs to the short-chain dehydrogenases/reductases (SDR) family.</text>
</comment>
<dbReference type="Pfam" id="PF00106">
    <property type="entry name" value="adh_short"/>
    <property type="match status" value="1"/>
</dbReference>
<dbReference type="eggNOG" id="COG0300">
    <property type="taxonomic scope" value="Bacteria"/>
</dbReference>
<evidence type="ECO:0000313" key="4">
    <source>
        <dbReference type="EMBL" id="AEF42920.1"/>
    </source>
</evidence>
<gene>
    <name evidence="4" type="ordered locus">AS9A_4488</name>
</gene>
<dbReference type="AlphaFoldDB" id="F6ENR3"/>
<keyword evidence="5" id="KW-1185">Reference proteome</keyword>
<name>F6ENR3_HOYSD</name>
<dbReference type="KEGG" id="asd:AS9A_4488"/>
<evidence type="ECO:0000256" key="1">
    <source>
        <dbReference type="ARBA" id="ARBA00006484"/>
    </source>
</evidence>
<dbReference type="Pfam" id="PF07993">
    <property type="entry name" value="NAD_binding_4"/>
    <property type="match status" value="1"/>
</dbReference>
<dbReference type="EMBL" id="CP002786">
    <property type="protein sequence ID" value="AEF42920.1"/>
    <property type="molecule type" value="Genomic_DNA"/>
</dbReference>
<evidence type="ECO:0000256" key="2">
    <source>
        <dbReference type="ARBA" id="ARBA00023002"/>
    </source>
</evidence>
<dbReference type="NCBIfam" id="NF005539">
    <property type="entry name" value="PRK07201.1"/>
    <property type="match status" value="1"/>
</dbReference>
<dbReference type="STRING" id="443218.AS9A_4488"/>
<dbReference type="CDD" id="cd05263">
    <property type="entry name" value="MupV_like_SDR_e"/>
    <property type="match status" value="1"/>
</dbReference>
<dbReference type="SMART" id="SM00822">
    <property type="entry name" value="PKS_KR"/>
    <property type="match status" value="1"/>
</dbReference>
<reference evidence="4 5" key="1">
    <citation type="journal article" date="2011" name="J. Bacteriol.">
        <title>Complete genome sequence of Amycolicicoccus subflavus DQS3-9A1T, an actinomycete isolated from crude oil-polluted soil.</title>
        <authorList>
            <person name="Cai M."/>
            <person name="Chen W.M."/>
            <person name="Nie Y."/>
            <person name="Chi C.Q."/>
            <person name="Wang Y.N."/>
            <person name="Tang Y.Q."/>
            <person name="Li G.Y."/>
            <person name="Wu X.L."/>
        </authorList>
    </citation>
    <scope>NUCLEOTIDE SEQUENCE [LARGE SCALE GENOMIC DNA]</scope>
    <source>
        <strain evidence="5">DSM 45089 / DQS3-9A1</strain>
    </source>
</reference>
<dbReference type="InterPro" id="IPR013120">
    <property type="entry name" value="FAR_NAD-bd"/>
</dbReference>
<dbReference type="Proteomes" id="UP000009235">
    <property type="component" value="Chromosome"/>
</dbReference>
<dbReference type="InterPro" id="IPR002347">
    <property type="entry name" value="SDR_fam"/>
</dbReference>
<dbReference type="HOGENOM" id="CLU_026975_0_0_11"/>
<dbReference type="PANTHER" id="PTHR44196:SF1">
    <property type="entry name" value="DEHYDROGENASE_REDUCTASE SDR FAMILY MEMBER 7B"/>
    <property type="match status" value="1"/>
</dbReference>
<dbReference type="CDD" id="cd05233">
    <property type="entry name" value="SDR_c"/>
    <property type="match status" value="1"/>
</dbReference>
<dbReference type="SUPFAM" id="SSF51735">
    <property type="entry name" value="NAD(P)-binding Rossmann-fold domains"/>
    <property type="match status" value="2"/>
</dbReference>
<evidence type="ECO:0000259" key="3">
    <source>
        <dbReference type="SMART" id="SM00822"/>
    </source>
</evidence>
<accession>F6ENR3</accession>
<dbReference type="eggNOG" id="COG3320">
    <property type="taxonomic scope" value="Bacteria"/>
</dbReference>
<sequence>MLVLIGYEAAPTEVAMPNYFVTGGTGFIGRRLIPLLLQRTDAHVHVLVRAQSVQRLNELKTQWPDSSRVTPVIGDLSSDALGIADAQKLPAYDHVFHLGALYDVTASADENHTANAVGTSNVIGFAEHNGAKLLHHVSSIAVAGNYRGPFRESDFDLGQDFPSPYHATKYEAERLVREQGKVPYRVYRPGAVVGDSRTGEMDKIDGPYYLFPIFSRLAHFPSQLPIAAPRVGVTSIVPVDYVAAAIDHLAHMDAPSGATYHLGAPKPQSTTEVYNAFAKAAGAPRIRANAPRAVSRAATRILQDSSKRLARASHKNSRTSGATTAVLTEIGLPPDLLPILFGEVRFDTTATQQHLSGSGIVAPELRTYADILYRYWATNLDPDRARKRSHRDPLKGRTVLITGASSGIGRATAFRAARRGARLILVARRAEELSELCREIVAAGGEATAYPCDLTDSDAIDDLAKQVLHDFGAVDVLVNNAGRSIRRSVQLSTDRFHDYERTMALNYFAAVRLTLALLPAMISQRYGRVINVSTQGLQGHPPRYSAYLASKAALEEFGRIAGRDLLADGVTFTSVRMPLVGTEMIAPSEAANRGIPRLAPEQAASLVIRALEKGGDTVGVPAGSVLHAAQAIAPRTSLVLSHLGSFQGTPETAPEARELRRHDPLAAVAGTVTRMLWRAL</sequence>
<feature type="domain" description="Ketoreductase" evidence="3">
    <location>
        <begin position="397"/>
        <end position="576"/>
    </location>
</feature>
<keyword evidence="2" id="KW-0560">Oxidoreductase</keyword>
<proteinExistence type="inferred from homology"/>
<dbReference type="PRINTS" id="PR00080">
    <property type="entry name" value="SDRFAMILY"/>
</dbReference>
<dbReference type="InterPro" id="IPR036291">
    <property type="entry name" value="NAD(P)-bd_dom_sf"/>
</dbReference>
<dbReference type="GO" id="GO:0016491">
    <property type="term" value="F:oxidoreductase activity"/>
    <property type="evidence" value="ECO:0007669"/>
    <property type="project" value="UniProtKB-KW"/>
</dbReference>
<evidence type="ECO:0000313" key="5">
    <source>
        <dbReference type="Proteomes" id="UP000009235"/>
    </source>
</evidence>
<dbReference type="Gene3D" id="3.40.50.720">
    <property type="entry name" value="NAD(P)-binding Rossmann-like Domain"/>
    <property type="match status" value="2"/>
</dbReference>
<dbReference type="PRINTS" id="PR00081">
    <property type="entry name" value="GDHRDH"/>
</dbReference>